<keyword evidence="2" id="KW-0812">Transmembrane</keyword>
<dbReference type="InterPro" id="IPR025376">
    <property type="entry name" value="CD1107-like_dom"/>
</dbReference>
<feature type="chain" id="PRO_5037046802" evidence="3">
    <location>
        <begin position="27"/>
        <end position="212"/>
    </location>
</feature>
<feature type="domain" description="Mobile element protein CD1107-like" evidence="4">
    <location>
        <begin position="46"/>
        <end position="183"/>
    </location>
</feature>
<feature type="signal peptide" evidence="3">
    <location>
        <begin position="1"/>
        <end position="26"/>
    </location>
</feature>
<evidence type="ECO:0000313" key="5">
    <source>
        <dbReference type="EMBL" id="MBC8596762.1"/>
    </source>
</evidence>
<evidence type="ECO:0000256" key="1">
    <source>
        <dbReference type="SAM" id="MobiDB-lite"/>
    </source>
</evidence>
<evidence type="ECO:0000259" key="4">
    <source>
        <dbReference type="Pfam" id="PF14283"/>
    </source>
</evidence>
<keyword evidence="2" id="KW-0472">Membrane</keyword>
<dbReference type="Pfam" id="PF14283">
    <property type="entry name" value="CD1107-like"/>
    <property type="match status" value="1"/>
</dbReference>
<keyword evidence="6" id="KW-1185">Reference proteome</keyword>
<evidence type="ECO:0000313" key="6">
    <source>
        <dbReference type="Proteomes" id="UP000647416"/>
    </source>
</evidence>
<keyword evidence="2" id="KW-1133">Transmembrane helix</keyword>
<feature type="region of interest" description="Disordered" evidence="1">
    <location>
        <begin position="189"/>
        <end position="212"/>
    </location>
</feature>
<dbReference type="EMBL" id="JACRTE010000008">
    <property type="protein sequence ID" value="MBC8596762.1"/>
    <property type="molecule type" value="Genomic_DNA"/>
</dbReference>
<evidence type="ECO:0000256" key="2">
    <source>
        <dbReference type="SAM" id="Phobius"/>
    </source>
</evidence>
<gene>
    <name evidence="5" type="ORF">H8706_07745</name>
</gene>
<proteinExistence type="predicted"/>
<feature type="region of interest" description="Disordered" evidence="1">
    <location>
        <begin position="110"/>
        <end position="152"/>
    </location>
</feature>
<protein>
    <submittedName>
        <fullName evidence="5">DUF4366 domain-containing protein</fullName>
    </submittedName>
</protein>
<accession>A0A926FCJ7</accession>
<evidence type="ECO:0000256" key="3">
    <source>
        <dbReference type="SAM" id="SignalP"/>
    </source>
</evidence>
<organism evidence="5 6">
    <name type="scientific">Qingrenia yutianensis</name>
    <dbReference type="NCBI Taxonomy" id="2763676"/>
    <lineage>
        <taxon>Bacteria</taxon>
        <taxon>Bacillati</taxon>
        <taxon>Bacillota</taxon>
        <taxon>Clostridia</taxon>
        <taxon>Eubacteriales</taxon>
        <taxon>Oscillospiraceae</taxon>
        <taxon>Qingrenia</taxon>
    </lineage>
</organism>
<dbReference type="Proteomes" id="UP000647416">
    <property type="component" value="Unassembled WGS sequence"/>
</dbReference>
<reference evidence="5" key="1">
    <citation type="submission" date="2020-08" db="EMBL/GenBank/DDBJ databases">
        <title>Genome public.</title>
        <authorList>
            <person name="Liu C."/>
            <person name="Sun Q."/>
        </authorList>
    </citation>
    <scope>NUCLEOTIDE SEQUENCE</scope>
    <source>
        <strain evidence="5">NSJ-50</strain>
    </source>
</reference>
<feature type="compositionally biased region" description="Basic and acidic residues" evidence="1">
    <location>
        <begin position="132"/>
        <end position="151"/>
    </location>
</feature>
<comment type="caution">
    <text evidence="5">The sequence shown here is derived from an EMBL/GenBank/DDBJ whole genome shotgun (WGS) entry which is preliminary data.</text>
</comment>
<sequence length="212" mass="23442">MKMNRIKFAAAVFTAVFALSGMTAFAQSNAPAETPAETVIEDNRTLTPKGNAQLVDDISDNENLQFITVTARDGNVFYFVIDKGAQSENVYFLNTVDESDLEALALKSDKKPTATAKPEQTENTAETDSTENDTKDKKDKTEKSEQPEQNRQKNNSGLFIILALAAAAGIGGYYYKVILPKKKLEQADDLDDFDFEDEDTETVVNEDDETDE</sequence>
<name>A0A926FCJ7_9FIRM</name>
<keyword evidence="3" id="KW-0732">Signal</keyword>
<feature type="transmembrane region" description="Helical" evidence="2">
    <location>
        <begin position="156"/>
        <end position="175"/>
    </location>
</feature>
<dbReference type="RefSeq" id="WP_262432159.1">
    <property type="nucleotide sequence ID" value="NZ_JACRTE010000008.1"/>
</dbReference>
<dbReference type="AlphaFoldDB" id="A0A926FCJ7"/>